<evidence type="ECO:0000259" key="3">
    <source>
        <dbReference type="Pfam" id="PF14016"/>
    </source>
</evidence>
<proteinExistence type="predicted"/>
<evidence type="ECO:0000313" key="4">
    <source>
        <dbReference type="EMBL" id="MFB9443585.1"/>
    </source>
</evidence>
<reference evidence="4 5" key="1">
    <citation type="submission" date="2024-09" db="EMBL/GenBank/DDBJ databases">
        <authorList>
            <person name="Sun Q."/>
            <person name="Mori K."/>
        </authorList>
    </citation>
    <scope>NUCLEOTIDE SEQUENCE [LARGE SCALE GENOMIC DNA]</scope>
    <source>
        <strain evidence="4 5">JCM 3307</strain>
    </source>
</reference>
<dbReference type="RefSeq" id="WP_223093612.1">
    <property type="nucleotide sequence ID" value="NZ_CP061913.1"/>
</dbReference>
<evidence type="ECO:0000313" key="5">
    <source>
        <dbReference type="Proteomes" id="UP001589608"/>
    </source>
</evidence>
<feature type="region of interest" description="Disordered" evidence="1">
    <location>
        <begin position="22"/>
        <end position="53"/>
    </location>
</feature>
<feature type="domain" description="DUF4232" evidence="3">
    <location>
        <begin position="49"/>
        <end position="180"/>
    </location>
</feature>
<feature type="chain" id="PRO_5047538003" evidence="2">
    <location>
        <begin position="19"/>
        <end position="181"/>
    </location>
</feature>
<dbReference type="InterPro" id="IPR025326">
    <property type="entry name" value="DUF4232"/>
</dbReference>
<comment type="caution">
    <text evidence="4">The sequence shown here is derived from an EMBL/GenBank/DDBJ whole genome shotgun (WGS) entry which is preliminary data.</text>
</comment>
<dbReference type="Proteomes" id="UP001589608">
    <property type="component" value="Unassembled WGS sequence"/>
</dbReference>
<keyword evidence="2" id="KW-0732">Signal</keyword>
<evidence type="ECO:0000256" key="2">
    <source>
        <dbReference type="SAM" id="SignalP"/>
    </source>
</evidence>
<name>A0ABV5M3Z8_9ACTN</name>
<protein>
    <submittedName>
        <fullName evidence="4">DUF4232 domain-containing protein</fullName>
    </submittedName>
</protein>
<sequence length="181" mass="18900">MKLRAVPLMGLLLLTACARPDQPGATQPTPGRTASVSAVPSEDVTEAACPPGGLKVTAERGDAAAGYREMSLFLANCGPVPVTVNARPDIVVLGKDRDVQDIAVVASVHYNPSPHPIVLKPGTRTSAVMSWRNTYDDISKPPVVGVYLSVAATPGVPRQLVKPPSSLDLGSTGRLEVSAWL</sequence>
<feature type="signal peptide" evidence="2">
    <location>
        <begin position="1"/>
        <end position="18"/>
    </location>
</feature>
<dbReference type="Pfam" id="PF14016">
    <property type="entry name" value="DUF4232"/>
    <property type="match status" value="1"/>
</dbReference>
<dbReference type="PROSITE" id="PS51257">
    <property type="entry name" value="PROKAR_LIPOPROTEIN"/>
    <property type="match status" value="1"/>
</dbReference>
<evidence type="ECO:0000256" key="1">
    <source>
        <dbReference type="SAM" id="MobiDB-lite"/>
    </source>
</evidence>
<keyword evidence="5" id="KW-1185">Reference proteome</keyword>
<organism evidence="4 5">
    <name type="scientific">Dactylosporangium vinaceum</name>
    <dbReference type="NCBI Taxonomy" id="53362"/>
    <lineage>
        <taxon>Bacteria</taxon>
        <taxon>Bacillati</taxon>
        <taxon>Actinomycetota</taxon>
        <taxon>Actinomycetes</taxon>
        <taxon>Micromonosporales</taxon>
        <taxon>Micromonosporaceae</taxon>
        <taxon>Dactylosporangium</taxon>
    </lineage>
</organism>
<dbReference type="EMBL" id="JBHMCA010000022">
    <property type="protein sequence ID" value="MFB9443585.1"/>
    <property type="molecule type" value="Genomic_DNA"/>
</dbReference>
<gene>
    <name evidence="4" type="ORF">ACFFTR_10865</name>
</gene>
<feature type="compositionally biased region" description="Polar residues" evidence="1">
    <location>
        <begin position="24"/>
        <end position="38"/>
    </location>
</feature>
<accession>A0ABV5M3Z8</accession>